<proteinExistence type="predicted"/>
<gene>
    <name evidence="2" type="ORF">IAG42_00730</name>
</gene>
<keyword evidence="1" id="KW-0472">Membrane</keyword>
<keyword evidence="1" id="KW-0812">Transmembrane</keyword>
<reference evidence="2 3" key="1">
    <citation type="submission" date="2020-09" db="EMBL/GenBank/DDBJ databases">
        <title>A novel species.</title>
        <authorList>
            <person name="Gao J."/>
        </authorList>
    </citation>
    <scope>NUCLEOTIDE SEQUENCE [LARGE SCALE GENOMIC DNA]</scope>
    <source>
        <strain evidence="2 3">CRXT-Y-14</strain>
    </source>
</reference>
<dbReference type="EMBL" id="CP061281">
    <property type="protein sequence ID" value="QNS02275.1"/>
    <property type="molecule type" value="Genomic_DNA"/>
</dbReference>
<keyword evidence="3" id="KW-1185">Reference proteome</keyword>
<evidence type="ECO:0000313" key="3">
    <source>
        <dbReference type="Proteomes" id="UP000516428"/>
    </source>
</evidence>
<feature type="transmembrane region" description="Helical" evidence="1">
    <location>
        <begin position="6"/>
        <end position="27"/>
    </location>
</feature>
<sequence>MNDTVAVALVTGGSTLVAAVVSSWLALRAAGRQAQTQRLQASEERLEARAMAQRGIRREVYRKFLEQASETRRLVFALRTSADLDQAEFDAAAGQAREAIRELAAVEPLIMLEGPEPVIDAAEKVVAALRHEHSAARALYLDRRPGPWQNYEEAQARRIQALRDLWTTARKALGSDISTA</sequence>
<dbReference type="KEGG" id="sxn:IAG42_00730"/>
<dbReference type="AlphaFoldDB" id="A0A7H1B0M0"/>
<evidence type="ECO:0000313" key="2">
    <source>
        <dbReference type="EMBL" id="QNS02275.1"/>
    </source>
</evidence>
<evidence type="ECO:0000256" key="1">
    <source>
        <dbReference type="SAM" id="Phobius"/>
    </source>
</evidence>
<keyword evidence="1" id="KW-1133">Transmembrane helix</keyword>
<organism evidence="2 3">
    <name type="scientific">Streptomyces xanthii</name>
    <dbReference type="NCBI Taxonomy" id="2768069"/>
    <lineage>
        <taxon>Bacteria</taxon>
        <taxon>Bacillati</taxon>
        <taxon>Actinomycetota</taxon>
        <taxon>Actinomycetes</taxon>
        <taxon>Kitasatosporales</taxon>
        <taxon>Streptomycetaceae</taxon>
        <taxon>Streptomyces</taxon>
    </lineage>
</organism>
<accession>A0A7H1B0M0</accession>
<dbReference type="Proteomes" id="UP000516428">
    <property type="component" value="Chromosome"/>
</dbReference>
<protein>
    <submittedName>
        <fullName evidence="2">Uncharacterized protein</fullName>
    </submittedName>
</protein>
<name>A0A7H1B0M0_9ACTN</name>
<dbReference type="RefSeq" id="WP_188335030.1">
    <property type="nucleotide sequence ID" value="NZ_CP061281.1"/>
</dbReference>